<feature type="region of interest" description="Disordered" evidence="1">
    <location>
        <begin position="149"/>
        <end position="184"/>
    </location>
</feature>
<dbReference type="InterPro" id="IPR029071">
    <property type="entry name" value="Ubiquitin-like_domsf"/>
</dbReference>
<evidence type="ECO:0000313" key="3">
    <source>
        <dbReference type="EMBL" id="KAF2669004.1"/>
    </source>
</evidence>
<sequence>MTEISFARSFLSALDGRPIKVTSDHISDPRQLPAQVSYTLPKYPHSPPKRKRSDSTSTPTNTSSASLSVNLSTMKFPTHTLKLDGQSGSTSVFDLKNAYVKRFSVPVDKIKLLYAKKPVADSKTLGEVIGSATGDVEFSVMLMGGVVPSDSAPEENVPAAKEAPVEKQSKKEDKHVSAGPSGKELETDAFWEDLKGFLVQRLKDEGEGERLAKVFRKAAS</sequence>
<name>A0A6A6UDM2_9PEZI</name>
<dbReference type="Proteomes" id="UP000799302">
    <property type="component" value="Unassembled WGS sequence"/>
</dbReference>
<feature type="compositionally biased region" description="Basic and acidic residues" evidence="1">
    <location>
        <begin position="163"/>
        <end position="176"/>
    </location>
</feature>
<feature type="region of interest" description="Disordered" evidence="1">
    <location>
        <begin position="22"/>
        <end position="68"/>
    </location>
</feature>
<feature type="compositionally biased region" description="Low complexity" evidence="1">
    <location>
        <begin position="55"/>
        <end position="68"/>
    </location>
</feature>
<dbReference type="InterPro" id="IPR024737">
    <property type="entry name" value="Get5_N"/>
</dbReference>
<dbReference type="AlphaFoldDB" id="A0A6A6UDM2"/>
<evidence type="ECO:0000256" key="1">
    <source>
        <dbReference type="SAM" id="MobiDB-lite"/>
    </source>
</evidence>
<dbReference type="PROSITE" id="PS50053">
    <property type="entry name" value="UBIQUITIN_2"/>
    <property type="match status" value="1"/>
</dbReference>
<dbReference type="Gene3D" id="1.10.286.70">
    <property type="entry name" value="Get5 dimerization domain"/>
    <property type="match status" value="1"/>
</dbReference>
<proteinExistence type="predicted"/>
<dbReference type="CDD" id="cd17039">
    <property type="entry name" value="Ubl_ubiquitin_like"/>
    <property type="match status" value="1"/>
</dbReference>
<protein>
    <recommendedName>
        <fullName evidence="2">Ubiquitin-like domain-containing protein</fullName>
    </recommendedName>
</protein>
<dbReference type="InterPro" id="IPR000626">
    <property type="entry name" value="Ubiquitin-like_dom"/>
</dbReference>
<dbReference type="OrthoDB" id="5366541at2759"/>
<dbReference type="SUPFAM" id="SSF54236">
    <property type="entry name" value="Ubiquitin-like"/>
    <property type="match status" value="1"/>
</dbReference>
<organism evidence="3 4">
    <name type="scientific">Microthyrium microscopicum</name>
    <dbReference type="NCBI Taxonomy" id="703497"/>
    <lineage>
        <taxon>Eukaryota</taxon>
        <taxon>Fungi</taxon>
        <taxon>Dikarya</taxon>
        <taxon>Ascomycota</taxon>
        <taxon>Pezizomycotina</taxon>
        <taxon>Dothideomycetes</taxon>
        <taxon>Dothideomycetes incertae sedis</taxon>
        <taxon>Microthyriales</taxon>
        <taxon>Microthyriaceae</taxon>
        <taxon>Microthyrium</taxon>
    </lineage>
</organism>
<dbReference type="InterPro" id="IPR049256">
    <property type="entry name" value="Get5_C"/>
</dbReference>
<evidence type="ECO:0000259" key="2">
    <source>
        <dbReference type="PROSITE" id="PS50053"/>
    </source>
</evidence>
<feature type="domain" description="Ubiquitin-like" evidence="2">
    <location>
        <begin position="89"/>
        <end position="145"/>
    </location>
</feature>
<accession>A0A6A6UDM2</accession>
<reference evidence="3" key="1">
    <citation type="journal article" date="2020" name="Stud. Mycol.">
        <title>101 Dothideomycetes genomes: a test case for predicting lifestyles and emergence of pathogens.</title>
        <authorList>
            <person name="Haridas S."/>
            <person name="Albert R."/>
            <person name="Binder M."/>
            <person name="Bloem J."/>
            <person name="Labutti K."/>
            <person name="Salamov A."/>
            <person name="Andreopoulos B."/>
            <person name="Baker S."/>
            <person name="Barry K."/>
            <person name="Bills G."/>
            <person name="Bluhm B."/>
            <person name="Cannon C."/>
            <person name="Castanera R."/>
            <person name="Culley D."/>
            <person name="Daum C."/>
            <person name="Ezra D."/>
            <person name="Gonzalez J."/>
            <person name="Henrissat B."/>
            <person name="Kuo A."/>
            <person name="Liang C."/>
            <person name="Lipzen A."/>
            <person name="Lutzoni F."/>
            <person name="Magnuson J."/>
            <person name="Mondo S."/>
            <person name="Nolan M."/>
            <person name="Ohm R."/>
            <person name="Pangilinan J."/>
            <person name="Park H.-J."/>
            <person name="Ramirez L."/>
            <person name="Alfaro M."/>
            <person name="Sun H."/>
            <person name="Tritt A."/>
            <person name="Yoshinaga Y."/>
            <person name="Zwiers L.-H."/>
            <person name="Turgeon B."/>
            <person name="Goodwin S."/>
            <person name="Spatafora J."/>
            <person name="Crous P."/>
            <person name="Grigoriev I."/>
        </authorList>
    </citation>
    <scope>NUCLEOTIDE SEQUENCE</scope>
    <source>
        <strain evidence="3">CBS 115976</strain>
    </source>
</reference>
<evidence type="ECO:0000313" key="4">
    <source>
        <dbReference type="Proteomes" id="UP000799302"/>
    </source>
</evidence>
<dbReference type="Pfam" id="PF12754">
    <property type="entry name" value="Get5_N"/>
    <property type="match status" value="1"/>
</dbReference>
<keyword evidence="4" id="KW-1185">Reference proteome</keyword>
<gene>
    <name evidence="3" type="ORF">BT63DRAFT_478894</name>
</gene>
<dbReference type="EMBL" id="MU004235">
    <property type="protein sequence ID" value="KAF2669004.1"/>
    <property type="molecule type" value="Genomic_DNA"/>
</dbReference>
<dbReference type="Pfam" id="PF17183">
    <property type="entry name" value="Get5_C"/>
    <property type="match status" value="1"/>
</dbReference>
<dbReference type="Gene3D" id="3.10.20.90">
    <property type="entry name" value="Phosphatidylinositol 3-kinase Catalytic Subunit, Chain A, domain 1"/>
    <property type="match status" value="1"/>
</dbReference>